<dbReference type="Pfam" id="PF00873">
    <property type="entry name" value="ACR_tran"/>
    <property type="match status" value="1"/>
</dbReference>
<dbReference type="PRINTS" id="PR00702">
    <property type="entry name" value="ACRIFLAVINRP"/>
</dbReference>
<feature type="transmembrane region" description="Helical" evidence="7">
    <location>
        <begin position="479"/>
        <end position="505"/>
    </location>
</feature>
<dbReference type="EMBL" id="LAZR01000008">
    <property type="protein sequence ID" value="KKO09114.1"/>
    <property type="molecule type" value="Genomic_DNA"/>
</dbReference>
<dbReference type="AlphaFoldDB" id="A0A0F9YW34"/>
<gene>
    <name evidence="8" type="ORF">LCGC14_0042330</name>
</gene>
<keyword evidence="3" id="KW-1003">Cell membrane</keyword>
<organism evidence="8">
    <name type="scientific">marine sediment metagenome</name>
    <dbReference type="NCBI Taxonomy" id="412755"/>
    <lineage>
        <taxon>unclassified sequences</taxon>
        <taxon>metagenomes</taxon>
        <taxon>ecological metagenomes</taxon>
    </lineage>
</organism>
<reference evidence="8" key="1">
    <citation type="journal article" date="2015" name="Nature">
        <title>Complex archaea that bridge the gap between prokaryotes and eukaryotes.</title>
        <authorList>
            <person name="Spang A."/>
            <person name="Saw J.H."/>
            <person name="Jorgensen S.L."/>
            <person name="Zaremba-Niedzwiedzka K."/>
            <person name="Martijn J."/>
            <person name="Lind A.E."/>
            <person name="van Eijk R."/>
            <person name="Schleper C."/>
            <person name="Guy L."/>
            <person name="Ettema T.J."/>
        </authorList>
    </citation>
    <scope>NUCLEOTIDE SEQUENCE</scope>
</reference>
<dbReference type="SUPFAM" id="SSF82714">
    <property type="entry name" value="Multidrug efflux transporter AcrB TolC docking domain, DN and DC subdomains"/>
    <property type="match status" value="2"/>
</dbReference>
<keyword evidence="5 7" id="KW-1133">Transmembrane helix</keyword>
<evidence type="ECO:0000256" key="4">
    <source>
        <dbReference type="ARBA" id="ARBA00022692"/>
    </source>
</evidence>
<dbReference type="Gene3D" id="3.30.70.1320">
    <property type="entry name" value="Multidrug efflux transporter AcrB pore domain like"/>
    <property type="match status" value="1"/>
</dbReference>
<accession>A0A0F9YW34</accession>
<dbReference type="Gene3D" id="3.30.70.1440">
    <property type="entry name" value="Multidrug efflux transporter AcrB pore domain"/>
    <property type="match status" value="1"/>
</dbReference>
<dbReference type="GO" id="GO:0042910">
    <property type="term" value="F:xenobiotic transmembrane transporter activity"/>
    <property type="evidence" value="ECO:0007669"/>
    <property type="project" value="TreeGrafter"/>
</dbReference>
<evidence type="ECO:0000256" key="6">
    <source>
        <dbReference type="ARBA" id="ARBA00023136"/>
    </source>
</evidence>
<feature type="transmembrane region" description="Helical" evidence="7">
    <location>
        <begin position="534"/>
        <end position="553"/>
    </location>
</feature>
<dbReference type="GO" id="GO:0005886">
    <property type="term" value="C:plasma membrane"/>
    <property type="evidence" value="ECO:0007669"/>
    <property type="project" value="UniProtKB-SubCell"/>
</dbReference>
<feature type="transmembrane region" description="Helical" evidence="7">
    <location>
        <begin position="925"/>
        <end position="949"/>
    </location>
</feature>
<evidence type="ECO:0000313" key="8">
    <source>
        <dbReference type="EMBL" id="KKO09114.1"/>
    </source>
</evidence>
<comment type="caution">
    <text evidence="8">The sequence shown here is derived from an EMBL/GenBank/DDBJ whole genome shotgun (WGS) entry which is preliminary data.</text>
</comment>
<feature type="transmembrane region" description="Helical" evidence="7">
    <location>
        <begin position="12"/>
        <end position="31"/>
    </location>
</feature>
<feature type="transmembrane region" description="Helical" evidence="7">
    <location>
        <begin position="898"/>
        <end position="918"/>
    </location>
</feature>
<name>A0A0F9YW34_9ZZZZ</name>
<dbReference type="InterPro" id="IPR001036">
    <property type="entry name" value="Acrflvin-R"/>
</dbReference>
<dbReference type="NCBIfam" id="TIGR00914">
    <property type="entry name" value="2A0601"/>
    <property type="match status" value="1"/>
</dbReference>
<feature type="transmembrane region" description="Helical" evidence="7">
    <location>
        <begin position="1002"/>
        <end position="1025"/>
    </location>
</feature>
<dbReference type="Gene3D" id="3.30.2090.10">
    <property type="entry name" value="Multidrug efflux transporter AcrB TolC docking domain, DN and DC subdomains"/>
    <property type="match status" value="2"/>
</dbReference>
<comment type="subcellular location">
    <subcellularLocation>
        <location evidence="1">Cell membrane</location>
        <topology evidence="1">Multi-pass membrane protein</topology>
    </subcellularLocation>
</comment>
<dbReference type="PANTHER" id="PTHR32063:SF24">
    <property type="entry name" value="CATION EFFLUX SYSTEM (ACRB_ACRD_ACRF FAMILY)"/>
    <property type="match status" value="1"/>
</dbReference>
<evidence type="ECO:0008006" key="9">
    <source>
        <dbReference type="Google" id="ProtNLM"/>
    </source>
</evidence>
<evidence type="ECO:0000256" key="7">
    <source>
        <dbReference type="SAM" id="Phobius"/>
    </source>
</evidence>
<evidence type="ECO:0000256" key="3">
    <source>
        <dbReference type="ARBA" id="ARBA00022475"/>
    </source>
</evidence>
<dbReference type="SUPFAM" id="SSF82693">
    <property type="entry name" value="Multidrug efflux transporter AcrB pore domain, PN1, PN2, PC1 and PC2 subdomains"/>
    <property type="match status" value="3"/>
</dbReference>
<dbReference type="InterPro" id="IPR027463">
    <property type="entry name" value="AcrB_DN_DC_subdom"/>
</dbReference>
<feature type="transmembrane region" description="Helical" evidence="7">
    <location>
        <begin position="446"/>
        <end position="467"/>
    </location>
</feature>
<dbReference type="Gene3D" id="1.20.1640.10">
    <property type="entry name" value="Multidrug efflux transporter AcrB transmembrane domain"/>
    <property type="match status" value="2"/>
</dbReference>
<evidence type="ECO:0000256" key="5">
    <source>
        <dbReference type="ARBA" id="ARBA00022989"/>
    </source>
</evidence>
<dbReference type="PANTHER" id="PTHR32063">
    <property type="match status" value="1"/>
</dbReference>
<proteinExistence type="predicted"/>
<dbReference type="Gene3D" id="3.30.70.1430">
    <property type="entry name" value="Multidrug efflux transporter AcrB pore domain"/>
    <property type="match status" value="2"/>
</dbReference>
<feature type="transmembrane region" description="Helical" evidence="7">
    <location>
        <begin position="969"/>
        <end position="990"/>
    </location>
</feature>
<evidence type="ECO:0000256" key="2">
    <source>
        <dbReference type="ARBA" id="ARBA00022448"/>
    </source>
</evidence>
<sequence length="1038" mass="111726">MLAAIINFSLARRGLVIVLVGLLMGLGVWNFNRLPIDAVPDITNVQVVVNTAAPGYTPLEVEQRVSFPLETAMTGMPNLSYTRSLSRYGLSQVTVVFEEGTDIYFARQQVSERLVSVRGSLPAALEPGLGPIASGLGEIFMFTVDAAPGATNADGSPVTETDLRSVHDWIIRPQLLRVPGVVEINPIGGFKKEILVAPSPEKLLSVGLDSAAVFRALQRDNNNRGTGFIERNGAQLLMRVPGQADTLEDLRQVLITQQDGVPIRVGDVATVSIGRELRSGAAIHNGQEAVLSTVFMLIGENSRTVASDTAARLDEIRDTLPPGIEVNTVYDRTRLVDKTLATVEKNLLEGALLVIAVLFLLLGNVRAAILTAAVIPIAMLMTITGMVQTRVSANLMSLGALDFGLIIDGSVIIVENCLRRLSEASVNGRLELKQRLETVSAATREVIRPALFGVFIITAVYIPIFALEGVEGKMFHPMAITVVIALLSGMLLSITFVPACVAILFNKPVIEKKNPLMSVARRLYEPTLGLALRFRWGVVMLALAFVGICVVLASRLGSEFIPNLDEGDIAMHALRIPGTSLQQSIDLQIVLENQIRELPEVERVFSKIGSAEVATDPMPPSVADTFIILKEREEWPDPDKLKSEVVADLEALVEQWPGNRYEFLQPIQMRFNELLAGVRSELAVQVFGDDFEQLVAIGEQIEDAINTVPGAADVALEQATGLPVMTIDPRRDALARYGVSIAQLQDTLAMALGGAVAGTFYEGDQRSDIVVRLPESIRNNPDRYGALPVTLADGGYVPLRELATFTIAEGYNQVYRENGKRRMVVSANVRDRDLGSFVTDVQQAVARSVDVPPGYWVEYGGTFEQLQSASQRLLLVVPVTLLIIAILLMMALGSFRDAGIIFSGVPLALTGGVLALTLRGIPFSITAGVGFIALSGIAVLNGLVMLSFIRDLRAQGRTLDSAVTEGAVGRLRPVLMTALVASLGFVPMALNTGIGSEVQRPLATVVIGGIMSSTLLTLVVLPALYRLVHGGRNAVAEV</sequence>
<dbReference type="InterPro" id="IPR004763">
    <property type="entry name" value="CusA-like"/>
</dbReference>
<keyword evidence="2" id="KW-0813">Transport</keyword>
<dbReference type="GO" id="GO:0008324">
    <property type="term" value="F:monoatomic cation transmembrane transporter activity"/>
    <property type="evidence" value="ECO:0007669"/>
    <property type="project" value="InterPro"/>
</dbReference>
<protein>
    <recommendedName>
        <fullName evidence="9">CusA/CzcA family heavy metal efflux RND transporter</fullName>
    </recommendedName>
</protein>
<dbReference type="SUPFAM" id="SSF82866">
    <property type="entry name" value="Multidrug efflux transporter AcrB transmembrane domain"/>
    <property type="match status" value="2"/>
</dbReference>
<evidence type="ECO:0000256" key="1">
    <source>
        <dbReference type="ARBA" id="ARBA00004651"/>
    </source>
</evidence>
<feature type="transmembrane region" description="Helical" evidence="7">
    <location>
        <begin position="350"/>
        <end position="383"/>
    </location>
</feature>
<feature type="transmembrane region" description="Helical" evidence="7">
    <location>
        <begin position="873"/>
        <end position="892"/>
    </location>
</feature>
<keyword evidence="6 7" id="KW-0472">Membrane</keyword>
<keyword evidence="4 7" id="KW-0812">Transmembrane</keyword>